<proteinExistence type="inferred from homology"/>
<dbReference type="SUPFAM" id="SSF48317">
    <property type="entry name" value="Acid phosphatase/Vanadium-dependent haloperoxidase"/>
    <property type="match status" value="1"/>
</dbReference>
<dbReference type="AlphaFoldDB" id="A0A7W6F0E8"/>
<dbReference type="GO" id="GO:0003993">
    <property type="term" value="F:acid phosphatase activity"/>
    <property type="evidence" value="ECO:0007669"/>
    <property type="project" value="UniProtKB-EC"/>
</dbReference>
<dbReference type="InterPro" id="IPR036938">
    <property type="entry name" value="PAP2/HPO_sf"/>
</dbReference>
<dbReference type="PIRSF" id="PIRSF000897">
    <property type="entry name" value="Acid_Ptase_ClsA"/>
    <property type="match status" value="1"/>
</dbReference>
<keyword evidence="1 3" id="KW-0378">Hydrolase</keyword>
<reference evidence="3 4" key="1">
    <citation type="submission" date="2020-08" db="EMBL/GenBank/DDBJ databases">
        <title>Genomic Encyclopedia of Type Strains, Phase IV (KMG-IV): sequencing the most valuable type-strain genomes for metagenomic binning, comparative biology and taxonomic classification.</title>
        <authorList>
            <person name="Goeker M."/>
        </authorList>
    </citation>
    <scope>NUCLEOTIDE SEQUENCE [LARGE SCALE GENOMIC DNA]</scope>
    <source>
        <strain evidence="3 4">DSM 14878</strain>
    </source>
</reference>
<feature type="chain" id="PRO_5031190200" description="Acid phosphatase" evidence="2">
    <location>
        <begin position="22"/>
        <end position="273"/>
    </location>
</feature>
<evidence type="ECO:0000313" key="3">
    <source>
        <dbReference type="EMBL" id="MBB3872397.1"/>
    </source>
</evidence>
<sequence>MRPVAALIAATVILPSILPLAACAPAERPSPRPIFSATDEGYLSPGLVARLAQAVMPAPAEGSPQDAADRAASARFKALEDSDRWLMATAHAELRPPLALQHFDCALGVRLGSAETPTLDRMMATVFHDAQAAVVLAQARSERARPVAEDSARRACQTLTPAMRRSPSAPSAGAALGTAYAEALALIAPERAAAVRRIGHEIDLSRQICAMDYPSDGLAGEALGRAVVAEIAATPDFHAEIAAARDELAAARATGRTNPGCAAERAALAVPLP</sequence>
<comment type="caution">
    <text evidence="3">The sequence shown here is derived from an EMBL/GenBank/DDBJ whole genome shotgun (WGS) entry which is preliminary data.</text>
</comment>
<dbReference type="Proteomes" id="UP000532936">
    <property type="component" value="Unassembled WGS sequence"/>
</dbReference>
<accession>A0A7W6F0E8</accession>
<dbReference type="EMBL" id="JACIDA010000002">
    <property type="protein sequence ID" value="MBB3872397.1"/>
    <property type="molecule type" value="Genomic_DNA"/>
</dbReference>
<evidence type="ECO:0000256" key="2">
    <source>
        <dbReference type="SAM" id="SignalP"/>
    </source>
</evidence>
<keyword evidence="2" id="KW-0732">Signal</keyword>
<feature type="signal peptide" evidence="2">
    <location>
        <begin position="1"/>
        <end position="21"/>
    </location>
</feature>
<comment type="catalytic activity">
    <reaction evidence="1">
        <text>a phosphate monoester + H2O = an alcohol + phosphate</text>
        <dbReference type="Rhea" id="RHEA:15017"/>
        <dbReference type="ChEBI" id="CHEBI:15377"/>
        <dbReference type="ChEBI" id="CHEBI:30879"/>
        <dbReference type="ChEBI" id="CHEBI:43474"/>
        <dbReference type="ChEBI" id="CHEBI:67140"/>
        <dbReference type="EC" id="3.1.3.2"/>
    </reaction>
</comment>
<name>A0A7W6F0E8_9CAUL</name>
<dbReference type="RefSeq" id="WP_183196543.1">
    <property type="nucleotide sequence ID" value="NZ_JACIDA010000002.1"/>
</dbReference>
<evidence type="ECO:0000256" key="1">
    <source>
        <dbReference type="PIRNR" id="PIRNR000897"/>
    </source>
</evidence>
<dbReference type="PRINTS" id="PR00483">
    <property type="entry name" value="BACPHPHTASE"/>
</dbReference>
<evidence type="ECO:0000313" key="4">
    <source>
        <dbReference type="Proteomes" id="UP000532936"/>
    </source>
</evidence>
<gene>
    <name evidence="3" type="ORF">GGR11_001950</name>
</gene>
<comment type="similarity">
    <text evidence="1">Belongs to the class A bacterial acid phosphatase family.</text>
</comment>
<dbReference type="EC" id="3.1.3.2" evidence="1"/>
<organism evidence="3 4">
    <name type="scientific">Brevundimonas mediterranea</name>
    <dbReference type="NCBI Taxonomy" id="74329"/>
    <lineage>
        <taxon>Bacteria</taxon>
        <taxon>Pseudomonadati</taxon>
        <taxon>Pseudomonadota</taxon>
        <taxon>Alphaproteobacteria</taxon>
        <taxon>Caulobacterales</taxon>
        <taxon>Caulobacteraceae</taxon>
        <taxon>Brevundimonas</taxon>
    </lineage>
</organism>
<dbReference type="Gene3D" id="1.20.144.10">
    <property type="entry name" value="Phosphatidic acid phosphatase type 2/haloperoxidase"/>
    <property type="match status" value="1"/>
</dbReference>
<protein>
    <recommendedName>
        <fullName evidence="1">Acid phosphatase</fullName>
        <ecNumber evidence="1">3.1.3.2</ecNumber>
    </recommendedName>
</protein>
<dbReference type="GO" id="GO:0030288">
    <property type="term" value="C:outer membrane-bounded periplasmic space"/>
    <property type="evidence" value="ECO:0007669"/>
    <property type="project" value="InterPro"/>
</dbReference>
<dbReference type="InterPro" id="IPR001011">
    <property type="entry name" value="Acid_Pase_classA_bac"/>
</dbReference>